<evidence type="ECO:0000256" key="1">
    <source>
        <dbReference type="ARBA" id="ARBA00009995"/>
    </source>
</evidence>
<evidence type="ECO:0000259" key="4">
    <source>
        <dbReference type="Pfam" id="PF26168"/>
    </source>
</evidence>
<dbReference type="GO" id="GO:0080044">
    <property type="term" value="F:quercetin 7-O-glucosyltransferase activity"/>
    <property type="evidence" value="ECO:0007669"/>
    <property type="project" value="TreeGrafter"/>
</dbReference>
<reference evidence="5" key="1">
    <citation type="submission" date="2023-05" db="EMBL/GenBank/DDBJ databases">
        <authorList>
            <person name="Huff M."/>
        </authorList>
    </citation>
    <scope>NUCLEOTIDE SEQUENCE</scope>
</reference>
<keyword evidence="2" id="KW-0808">Transferase</keyword>
<keyword evidence="6" id="KW-1185">Reference proteome</keyword>
<dbReference type="GO" id="GO:0080043">
    <property type="term" value="F:quercetin 3-O-glucosyltransferase activity"/>
    <property type="evidence" value="ECO:0007669"/>
    <property type="project" value="TreeGrafter"/>
</dbReference>
<evidence type="ECO:0000313" key="5">
    <source>
        <dbReference type="EMBL" id="CAI9777373.1"/>
    </source>
</evidence>
<dbReference type="Pfam" id="PF26168">
    <property type="entry name" value="Glyco_transf_N"/>
    <property type="match status" value="1"/>
</dbReference>
<dbReference type="InterPro" id="IPR002213">
    <property type="entry name" value="UDP_glucos_trans"/>
</dbReference>
<proteinExistence type="inferred from homology"/>
<comment type="similarity">
    <text evidence="1">Belongs to the UDP-glycosyltransferase family.</text>
</comment>
<dbReference type="CDD" id="cd03784">
    <property type="entry name" value="GT1_Gtf-like"/>
    <property type="match status" value="1"/>
</dbReference>
<dbReference type="InterPro" id="IPR058980">
    <property type="entry name" value="Glyco_transf_N"/>
</dbReference>
<dbReference type="PANTHER" id="PTHR11926">
    <property type="entry name" value="GLUCOSYL/GLUCURONOSYL TRANSFERASES"/>
    <property type="match status" value="1"/>
</dbReference>
<dbReference type="SUPFAM" id="SSF53756">
    <property type="entry name" value="UDP-Glycosyltransferase/glycogen phosphorylase"/>
    <property type="match status" value="1"/>
</dbReference>
<feature type="region of interest" description="Disordered" evidence="3">
    <location>
        <begin position="1"/>
        <end position="31"/>
    </location>
</feature>
<evidence type="ECO:0000256" key="3">
    <source>
        <dbReference type="SAM" id="MobiDB-lite"/>
    </source>
</evidence>
<evidence type="ECO:0000256" key="2">
    <source>
        <dbReference type="ARBA" id="ARBA00022679"/>
    </source>
</evidence>
<dbReference type="Pfam" id="PF00201">
    <property type="entry name" value="UDPGT"/>
    <property type="match status" value="1"/>
</dbReference>
<dbReference type="Gene3D" id="3.40.50.2000">
    <property type="entry name" value="Glycogen Phosphorylase B"/>
    <property type="match status" value="2"/>
</dbReference>
<dbReference type="AlphaFoldDB" id="A0AAD2E5Y9"/>
<dbReference type="EMBL" id="OU503050">
    <property type="protein sequence ID" value="CAI9777373.1"/>
    <property type="molecule type" value="Genomic_DNA"/>
</dbReference>
<gene>
    <name evidence="5" type="ORF">FPE_LOCUS24803</name>
</gene>
<feature type="compositionally biased region" description="Polar residues" evidence="3">
    <location>
        <begin position="18"/>
        <end position="28"/>
    </location>
</feature>
<dbReference type="FunFam" id="3.40.50.2000:FF:000108">
    <property type="entry name" value="UDP-glycosyltransferase 83A1"/>
    <property type="match status" value="1"/>
</dbReference>
<sequence length="615" mass="68958">MILLAPLPIPAAEHQTDENTFNENNSLPPRQEHTIQENAPHVEEPNSQPPTIEHPITELPTARDNYSLTPEISNEIDTQIQTQNQNTTSSTPRRSNRQRTTLHWPQDFVTIFRHSDNIHPTKLGFQEEEEDEGDIAEFQIERNRETEIDTQEAMAVKGKRQPHVLAVPFPAQGHVRPLMKFCLRIASRGIKVTFVNTEYIHAKVVAAMSEEDKKQNPIQLISIPDGLPPDDDRSPGFELMESVVRTMPGNLMNLIEKINGRSSGEKITCVIADITIGWILDVTQKLGAESVVFQSAAAAGMAMVLQIPKLIQSGNLDINGSVEKNELINLSDNIPTWRKNELSWSFPGDPKTQLIVFETFMAAGKTARHAKWLLCNTFYELEPSACNLIPNFLPIGPLLSTNKSKSSATGGSFWLEDTTCFSWLDKQAIGSVIYVSFGSIAVFSQDQLNELALALELSGRPFLWVVRSNIANGYRVKYPNGFLERVAKRAKIVEWAPQEKVLAHSSVACFLSHCGWNSTVEGLTMGVPFLCWPYFSDQFHNQNYICDLWKIGLRLKPDENGLRSRLEISTKIEMLLSDYSIKTNAIKLKEMALESVSGSGSSSQNFETFIDHLKN</sequence>
<dbReference type="Proteomes" id="UP000834106">
    <property type="component" value="Chromosome 15"/>
</dbReference>
<protein>
    <recommendedName>
        <fullName evidence="4">Glycosyltransferase N-terminal domain-containing protein</fullName>
    </recommendedName>
</protein>
<organism evidence="5 6">
    <name type="scientific">Fraxinus pennsylvanica</name>
    <dbReference type="NCBI Taxonomy" id="56036"/>
    <lineage>
        <taxon>Eukaryota</taxon>
        <taxon>Viridiplantae</taxon>
        <taxon>Streptophyta</taxon>
        <taxon>Embryophyta</taxon>
        <taxon>Tracheophyta</taxon>
        <taxon>Spermatophyta</taxon>
        <taxon>Magnoliopsida</taxon>
        <taxon>eudicotyledons</taxon>
        <taxon>Gunneridae</taxon>
        <taxon>Pentapetalae</taxon>
        <taxon>asterids</taxon>
        <taxon>lamiids</taxon>
        <taxon>Lamiales</taxon>
        <taxon>Oleaceae</taxon>
        <taxon>Oleeae</taxon>
        <taxon>Fraxinus</taxon>
    </lineage>
</organism>
<name>A0AAD2E5Y9_9LAMI</name>
<evidence type="ECO:0000313" key="6">
    <source>
        <dbReference type="Proteomes" id="UP000834106"/>
    </source>
</evidence>
<accession>A0AAD2E5Y9</accession>
<dbReference type="PANTHER" id="PTHR11926:SF1412">
    <property type="entry name" value="UDP-GLYCOSYLTRANSFERASE 83A1-LIKE"/>
    <property type="match status" value="1"/>
</dbReference>
<feature type="domain" description="Glycosyltransferase N-terminal" evidence="4">
    <location>
        <begin position="164"/>
        <end position="303"/>
    </location>
</feature>
<dbReference type="FunFam" id="3.40.50.2000:FF:000061">
    <property type="entry name" value="UDP-glycosyltransferase 83A1"/>
    <property type="match status" value="1"/>
</dbReference>